<accession>A0A7C3C1V0</accession>
<sequence>MLGEGRSHHKGIRGANEKAFGVKTDVRPNHFVWLGSKCPLDAFTFFFRETEHGHFCAHTYQYEEGMSTWVVETTAECWEKSGFADMGEQECADYLETIFKDDLKGHPFITNRSLWRNFPKITCDKWDVDNIVMVGDNKATAHWSIGSGTKLAMDCAIGLSDAVVENLSDYKAAFAQYEDVRRTPVEIVQHNAQVSLVWFENMDKHWAKTPYEFAFSVMTRAKSVTWDNLQMRDADFMNKVEADYYARYQHETGLDMAKDHPTPMFTPYMLRGMQLPNRVVMAPMAQYCAVDGVPNDWHFSHYTARAIGGTGLIFTEMTCPKKDGRITDGCTGLGTDEQEKAWTHIVHMIHETTDSKICLQLGHAGRKGSTKVPAEGMDMPKDTDNWPLVSASPIPYIEGVSDTPGEITKAQMNAVKDSFVASVRRAQNCGFDMIEFHAAHGYLFASFLSPLTNIRTDEFGGSVENRLKFPIDVFKAMRAAWPDDKPMSVRISACDWAEGGISEADVVVIAKAFKDAGADIIHVSSGETVKHQKPVFGRMWQTPFSELIRREADVPTIAVGAITLPEQINTIVAAGRADLCALARPHLNFPFFTRQAAGHYGTTNQNWPSQLHSGQFQLYREAEKTNEKQLELAAKARPNRRHYQRAKS</sequence>
<feature type="domain" description="NADH:flavin oxidoreductase/NADH oxidase N-terminal" evidence="1">
    <location>
        <begin position="264"/>
        <end position="597"/>
    </location>
</feature>
<dbReference type="GO" id="GO:0003959">
    <property type="term" value="F:NADPH dehydrogenase activity"/>
    <property type="evidence" value="ECO:0007669"/>
    <property type="project" value="InterPro"/>
</dbReference>
<dbReference type="InterPro" id="IPR044152">
    <property type="entry name" value="YqjM-like"/>
</dbReference>
<organism evidence="2">
    <name type="scientific">Hellea balneolensis</name>
    <dbReference type="NCBI Taxonomy" id="287478"/>
    <lineage>
        <taxon>Bacteria</taxon>
        <taxon>Pseudomonadati</taxon>
        <taxon>Pseudomonadota</taxon>
        <taxon>Alphaproteobacteria</taxon>
        <taxon>Maricaulales</taxon>
        <taxon>Robiginitomaculaceae</taxon>
        <taxon>Hellea</taxon>
    </lineage>
</organism>
<dbReference type="GO" id="GO:0010181">
    <property type="term" value="F:FMN binding"/>
    <property type="evidence" value="ECO:0007669"/>
    <property type="project" value="InterPro"/>
</dbReference>
<comment type="caution">
    <text evidence="2">The sequence shown here is derived from an EMBL/GenBank/DDBJ whole genome shotgun (WGS) entry which is preliminary data.</text>
</comment>
<dbReference type="PANTHER" id="PTHR43303">
    <property type="entry name" value="NADPH DEHYDROGENASE C23G7.10C-RELATED"/>
    <property type="match status" value="1"/>
</dbReference>
<dbReference type="SUPFAM" id="SSF51905">
    <property type="entry name" value="FAD/NAD(P)-binding domain"/>
    <property type="match status" value="1"/>
</dbReference>
<dbReference type="Gene3D" id="3.50.50.60">
    <property type="entry name" value="FAD/NAD(P)-binding domain"/>
    <property type="match status" value="1"/>
</dbReference>
<dbReference type="InterPro" id="IPR036188">
    <property type="entry name" value="FAD/NAD-bd_sf"/>
</dbReference>
<evidence type="ECO:0000313" key="2">
    <source>
        <dbReference type="EMBL" id="HFB55099.1"/>
    </source>
</evidence>
<dbReference type="InterPro" id="IPR001155">
    <property type="entry name" value="OxRdtase_FMN_N"/>
</dbReference>
<dbReference type="GO" id="GO:0050661">
    <property type="term" value="F:NADP binding"/>
    <property type="evidence" value="ECO:0007669"/>
    <property type="project" value="InterPro"/>
</dbReference>
<dbReference type="CDD" id="cd02932">
    <property type="entry name" value="OYE_YqiM_FMN"/>
    <property type="match status" value="1"/>
</dbReference>
<dbReference type="AlphaFoldDB" id="A0A7C3C1V0"/>
<dbReference type="PANTHER" id="PTHR43303:SF3">
    <property type="entry name" value="BLR3436 PROTEIN"/>
    <property type="match status" value="1"/>
</dbReference>
<name>A0A7C3C1V0_9PROT</name>
<evidence type="ECO:0000259" key="1">
    <source>
        <dbReference type="Pfam" id="PF00724"/>
    </source>
</evidence>
<dbReference type="SUPFAM" id="SSF51395">
    <property type="entry name" value="FMN-linked oxidoreductases"/>
    <property type="match status" value="1"/>
</dbReference>
<dbReference type="EMBL" id="DRMN01000274">
    <property type="protein sequence ID" value="HFB55099.1"/>
    <property type="molecule type" value="Genomic_DNA"/>
</dbReference>
<dbReference type="Proteomes" id="UP000886042">
    <property type="component" value="Unassembled WGS sequence"/>
</dbReference>
<reference evidence="2" key="1">
    <citation type="journal article" date="2020" name="mSystems">
        <title>Genome- and Community-Level Interaction Insights into Carbon Utilization and Element Cycling Functions of Hydrothermarchaeota in Hydrothermal Sediment.</title>
        <authorList>
            <person name="Zhou Z."/>
            <person name="Liu Y."/>
            <person name="Xu W."/>
            <person name="Pan J."/>
            <person name="Luo Z.H."/>
            <person name="Li M."/>
        </authorList>
    </citation>
    <scope>NUCLEOTIDE SEQUENCE [LARGE SCALE GENOMIC DNA]</scope>
    <source>
        <strain evidence="2">HyVt-489</strain>
    </source>
</reference>
<gene>
    <name evidence="2" type="ORF">ENJ46_04165</name>
</gene>
<dbReference type="Gene3D" id="3.20.20.70">
    <property type="entry name" value="Aldolase class I"/>
    <property type="match status" value="1"/>
</dbReference>
<dbReference type="Pfam" id="PF00724">
    <property type="entry name" value="Oxidored_FMN"/>
    <property type="match status" value="1"/>
</dbReference>
<protein>
    <submittedName>
        <fullName evidence="2">Bifunctional salicylyl-CoA 5-hydroxylase/oxidoreductase</fullName>
    </submittedName>
</protein>
<proteinExistence type="predicted"/>
<dbReference type="InterPro" id="IPR013785">
    <property type="entry name" value="Aldolase_TIM"/>
</dbReference>